<feature type="compositionally biased region" description="Polar residues" evidence="18">
    <location>
        <begin position="375"/>
        <end position="387"/>
    </location>
</feature>
<protein>
    <recommendedName>
        <fullName evidence="6 17">Postreplication repair E3 ubiquitin-protein ligase RAD18</fullName>
        <ecNumber evidence="5 17">2.3.2.27</ecNumber>
    </recommendedName>
    <alternativeName>
        <fullName evidence="17">RING-type E3 ubiquitin transferase RAD18</fullName>
    </alternativeName>
</protein>
<dbReference type="PANTHER" id="PTHR14134">
    <property type="entry name" value="E3 UBIQUITIN-PROTEIN LIGASE RAD18"/>
    <property type="match status" value="1"/>
</dbReference>
<dbReference type="Proteomes" id="UP001287286">
    <property type="component" value="Unassembled WGS sequence"/>
</dbReference>
<dbReference type="PANTHER" id="PTHR14134:SF2">
    <property type="entry name" value="E3 UBIQUITIN-PROTEIN LIGASE RAD18"/>
    <property type="match status" value="1"/>
</dbReference>
<dbReference type="SMART" id="SM00513">
    <property type="entry name" value="SAP"/>
    <property type="match status" value="1"/>
</dbReference>
<evidence type="ECO:0000256" key="5">
    <source>
        <dbReference type="ARBA" id="ARBA00012483"/>
    </source>
</evidence>
<comment type="function">
    <text evidence="17">E3 RING-finger protein, member of the UBC2/RAD6 epistasis group. Associates to the E2 ubiquitin conjugating enzyme UBC2/RAD6 to form the UBC2-RAD18 ubiquitin ligase complex involved in postreplicative repair (PRR) of damaged DNA.</text>
</comment>
<accession>A0A2U3EL75</accession>
<dbReference type="EMBL" id="LCWV01000002">
    <property type="protein sequence ID" value="PWI75243.1"/>
    <property type="molecule type" value="Genomic_DNA"/>
</dbReference>
<keyword evidence="8 17" id="KW-0479">Metal-binding</keyword>
<dbReference type="UniPathway" id="UPA00143"/>
<dbReference type="GO" id="GO:0003697">
    <property type="term" value="F:single-stranded DNA binding"/>
    <property type="evidence" value="ECO:0007669"/>
    <property type="project" value="UniProtKB-UniRule"/>
</dbReference>
<dbReference type="InterPro" id="IPR013083">
    <property type="entry name" value="Znf_RING/FYVE/PHD"/>
</dbReference>
<dbReference type="InterPro" id="IPR039577">
    <property type="entry name" value="Rad18"/>
</dbReference>
<dbReference type="InterPro" id="IPR017907">
    <property type="entry name" value="Znf_RING_CS"/>
</dbReference>
<dbReference type="InterPro" id="IPR001841">
    <property type="entry name" value="Znf_RING"/>
</dbReference>
<dbReference type="Pfam" id="PF13923">
    <property type="entry name" value="zf-C3HC4_2"/>
    <property type="match status" value="1"/>
</dbReference>
<reference evidence="21 24" key="4">
    <citation type="journal article" date="2024" name="Microbiol. Resour. Announc.">
        <title>Genome annotations for the ascomycete fungi Trichoderma harzianum, Trichoderma aggressivum, and Purpureocillium lilacinum.</title>
        <authorList>
            <person name="Beijen E.P.W."/>
            <person name="Ohm R.A."/>
        </authorList>
    </citation>
    <scope>NUCLEOTIDE SEQUENCE [LARGE SCALE GENOMIC DNA]</scope>
    <source>
        <strain evidence="21 24">CBS 150709</strain>
    </source>
</reference>
<feature type="domain" description="RING-type" evidence="19">
    <location>
        <begin position="29"/>
        <end position="67"/>
    </location>
</feature>
<gene>
    <name evidence="22" type="ORF">PCL_05901</name>
    <name evidence="21" type="ORF">Purlil1_7443</name>
</gene>
<keyword evidence="12 17" id="KW-0862">Zinc</keyword>
<evidence type="ECO:0000256" key="3">
    <source>
        <dbReference type="ARBA" id="ARBA00004906"/>
    </source>
</evidence>
<keyword evidence="14 17" id="KW-0234">DNA repair</keyword>
<proteinExistence type="inferred from homology"/>
<comment type="similarity">
    <text evidence="4 17">Belongs to the RAD18 family.</text>
</comment>
<dbReference type="Proteomes" id="UP000245956">
    <property type="component" value="Unassembled WGS sequence"/>
</dbReference>
<reference evidence="21" key="3">
    <citation type="submission" date="2023-11" db="EMBL/GenBank/DDBJ databases">
        <authorList>
            <person name="Beijen E."/>
            <person name="Ohm R.A."/>
        </authorList>
    </citation>
    <scope>NUCLEOTIDE SEQUENCE</scope>
    <source>
        <strain evidence="21">CBS 150709</strain>
    </source>
</reference>
<keyword evidence="7 17" id="KW-0808">Transferase</keyword>
<reference evidence="22 23" key="2">
    <citation type="journal article" date="2016" name="Front. Microbiol.">
        <title>Genome and transcriptome sequences reveal the specific parasitism of the nematophagous Purpureocillium lilacinum 36-1.</title>
        <authorList>
            <person name="Xie J."/>
            <person name="Li S."/>
            <person name="Mo C."/>
            <person name="Xiao X."/>
            <person name="Peng D."/>
            <person name="Wang G."/>
            <person name="Xiao Y."/>
        </authorList>
    </citation>
    <scope>NUCLEOTIDE SEQUENCE [LARGE SCALE GENOMIC DNA]</scope>
    <source>
        <strain evidence="22 23">36-1</strain>
    </source>
</reference>
<evidence type="ECO:0000313" key="21">
    <source>
        <dbReference type="EMBL" id="KAK4088250.1"/>
    </source>
</evidence>
<feature type="compositionally biased region" description="Basic and acidic residues" evidence="18">
    <location>
        <begin position="103"/>
        <end position="115"/>
    </location>
</feature>
<evidence type="ECO:0000256" key="15">
    <source>
        <dbReference type="ARBA" id="ARBA00023242"/>
    </source>
</evidence>
<reference evidence="22" key="1">
    <citation type="submission" date="2015-05" db="EMBL/GenBank/DDBJ databases">
        <authorList>
            <person name="Wang D.B."/>
            <person name="Wang M."/>
        </authorList>
    </citation>
    <scope>NUCLEOTIDE SEQUENCE</scope>
    <source>
        <strain evidence="22">36-1</strain>
    </source>
</reference>
<comment type="catalytic activity">
    <reaction evidence="1 17">
        <text>S-ubiquitinyl-[E2 ubiquitin-conjugating enzyme]-L-cysteine + [acceptor protein]-L-lysine = [E2 ubiquitin-conjugating enzyme]-L-cysteine + N(6)-ubiquitinyl-[acceptor protein]-L-lysine.</text>
        <dbReference type="EC" id="2.3.2.27"/>
    </reaction>
</comment>
<evidence type="ECO:0000259" key="19">
    <source>
        <dbReference type="PROSITE" id="PS50089"/>
    </source>
</evidence>
<dbReference type="NCBIfam" id="TIGR00599">
    <property type="entry name" value="rad18"/>
    <property type="match status" value="1"/>
</dbReference>
<feature type="region of interest" description="Disordered" evidence="18">
    <location>
        <begin position="219"/>
        <end position="243"/>
    </location>
</feature>
<comment type="subunit">
    <text evidence="17">Interacts with E2 UBC2, forming a complex with ubiquitin ligase activity.</text>
</comment>
<dbReference type="GO" id="GO:0005634">
    <property type="term" value="C:nucleus"/>
    <property type="evidence" value="ECO:0007669"/>
    <property type="project" value="UniProtKB-SubCell"/>
</dbReference>
<evidence type="ECO:0000313" key="23">
    <source>
        <dbReference type="Proteomes" id="UP000245956"/>
    </source>
</evidence>
<evidence type="ECO:0000256" key="18">
    <source>
        <dbReference type="SAM" id="MobiDB-lite"/>
    </source>
</evidence>
<evidence type="ECO:0000256" key="8">
    <source>
        <dbReference type="ARBA" id="ARBA00022723"/>
    </source>
</evidence>
<dbReference type="GO" id="GO:0006513">
    <property type="term" value="P:protein monoubiquitination"/>
    <property type="evidence" value="ECO:0007669"/>
    <property type="project" value="InterPro"/>
</dbReference>
<evidence type="ECO:0000256" key="4">
    <source>
        <dbReference type="ARBA" id="ARBA00009506"/>
    </source>
</evidence>
<evidence type="ECO:0000256" key="16">
    <source>
        <dbReference type="PROSITE-ProRule" id="PRU00175"/>
    </source>
</evidence>
<evidence type="ECO:0000256" key="14">
    <source>
        <dbReference type="ARBA" id="ARBA00023204"/>
    </source>
</evidence>
<name>A0A2U3EL75_PURLI</name>
<comment type="pathway">
    <text evidence="3 17">Protein modification; protein ubiquitination.</text>
</comment>
<keyword evidence="13 17" id="KW-0238">DNA-binding</keyword>
<evidence type="ECO:0000256" key="13">
    <source>
        <dbReference type="ARBA" id="ARBA00023125"/>
    </source>
</evidence>
<evidence type="ECO:0000256" key="12">
    <source>
        <dbReference type="ARBA" id="ARBA00022833"/>
    </source>
</evidence>
<dbReference type="GO" id="GO:0006301">
    <property type="term" value="P:DNA damage tolerance"/>
    <property type="evidence" value="ECO:0007669"/>
    <property type="project" value="InterPro"/>
</dbReference>
<evidence type="ECO:0000256" key="10">
    <source>
        <dbReference type="ARBA" id="ARBA00022771"/>
    </source>
</evidence>
<keyword evidence="24" id="KW-1185">Reference proteome</keyword>
<dbReference type="SUPFAM" id="SSF57850">
    <property type="entry name" value="RING/U-box"/>
    <property type="match status" value="1"/>
</dbReference>
<dbReference type="AlphaFoldDB" id="A0A2U3EL75"/>
<feature type="region of interest" description="Disordered" evidence="18">
    <location>
        <begin position="102"/>
        <end position="183"/>
    </location>
</feature>
<keyword evidence="15 17" id="KW-0539">Nucleus</keyword>
<dbReference type="SMART" id="SM00184">
    <property type="entry name" value="RING"/>
    <property type="match status" value="1"/>
</dbReference>
<evidence type="ECO:0000256" key="6">
    <source>
        <dbReference type="ARBA" id="ARBA00015551"/>
    </source>
</evidence>
<dbReference type="PROSITE" id="PS50800">
    <property type="entry name" value="SAP"/>
    <property type="match status" value="1"/>
</dbReference>
<evidence type="ECO:0000313" key="24">
    <source>
        <dbReference type="Proteomes" id="UP001287286"/>
    </source>
</evidence>
<feature type="compositionally biased region" description="Acidic residues" evidence="18">
    <location>
        <begin position="162"/>
        <end position="171"/>
    </location>
</feature>
<evidence type="ECO:0000256" key="1">
    <source>
        <dbReference type="ARBA" id="ARBA00000900"/>
    </source>
</evidence>
<keyword evidence="10 16" id="KW-0863">Zinc-finger</keyword>
<dbReference type="GO" id="GO:0097505">
    <property type="term" value="C:Rad6-Rad18 complex"/>
    <property type="evidence" value="ECO:0007669"/>
    <property type="project" value="TreeGrafter"/>
</dbReference>
<dbReference type="EMBL" id="JAWRVI010000026">
    <property type="protein sequence ID" value="KAK4088250.1"/>
    <property type="molecule type" value="Genomic_DNA"/>
</dbReference>
<evidence type="ECO:0000256" key="17">
    <source>
        <dbReference type="RuleBase" id="RU368093"/>
    </source>
</evidence>
<dbReference type="GO" id="GO:0008270">
    <property type="term" value="F:zinc ion binding"/>
    <property type="evidence" value="ECO:0007669"/>
    <property type="project" value="UniProtKB-KW"/>
</dbReference>
<keyword evidence="9 17" id="KW-0227">DNA damage</keyword>
<dbReference type="InterPro" id="IPR004580">
    <property type="entry name" value="Rad18_fungi"/>
</dbReference>
<dbReference type="InterPro" id="IPR003034">
    <property type="entry name" value="SAP_dom"/>
</dbReference>
<dbReference type="GO" id="GO:0006281">
    <property type="term" value="P:DNA repair"/>
    <property type="evidence" value="ECO:0007669"/>
    <property type="project" value="UniProtKB-KW"/>
</dbReference>
<evidence type="ECO:0000256" key="11">
    <source>
        <dbReference type="ARBA" id="ARBA00022786"/>
    </source>
</evidence>
<organism evidence="22 23">
    <name type="scientific">Purpureocillium lilacinum</name>
    <name type="common">Paecilomyces lilacinus</name>
    <dbReference type="NCBI Taxonomy" id="33203"/>
    <lineage>
        <taxon>Eukaryota</taxon>
        <taxon>Fungi</taxon>
        <taxon>Dikarya</taxon>
        <taxon>Ascomycota</taxon>
        <taxon>Pezizomycotina</taxon>
        <taxon>Sordariomycetes</taxon>
        <taxon>Hypocreomycetidae</taxon>
        <taxon>Hypocreales</taxon>
        <taxon>Ophiocordycipitaceae</taxon>
        <taxon>Purpureocillium</taxon>
    </lineage>
</organism>
<evidence type="ECO:0000256" key="9">
    <source>
        <dbReference type="ARBA" id="ARBA00022763"/>
    </source>
</evidence>
<evidence type="ECO:0000256" key="7">
    <source>
        <dbReference type="ARBA" id="ARBA00022679"/>
    </source>
</evidence>
<sequence>MPGDDVPDSTDWLSTPLSGLASVEAAIRCQVCKDFYKTPMITSCSHTFCSLCIRRALSNDGKCPLCRAPEQELKLRCNWSVEEAAEAFSRAREAILGFARSIQSRERSPKRKADDQTSPATHAAPEPKRLRSSARLSKTRTDQAATAAEVNDGAPEEVIQASDDEDEDEYVPDDRKCPEPFSSSINRSHLSVADGLVPCPVCDKKMKAWQVFQHLETCPGPSPAPTSSSSTPSFGHRQQRQDKTIDRLPALNYSMLKEQALRKKLNELGISSQGPRVLLEKRHREWLTVWNANCDAAQPKKRSELLQDLEIWERTQGGRAPTTSKALQAAAAIKDKDFDGAAWAAKHDSSFKDLIASARKSRAEAAKAQDDESADTTTRIPTESPGQNVPVYHEASRTTPPEDGRLDPQFGGSASVQPGSEDSRANDHSIPLNDPGLQLDGEVADASAATPATQSALEIRQDFGAL</sequence>
<feature type="compositionally biased region" description="Basic and acidic residues" evidence="18">
    <location>
        <begin position="394"/>
        <end position="406"/>
    </location>
</feature>
<keyword evidence="11 17" id="KW-0833">Ubl conjugation pathway</keyword>
<dbReference type="EC" id="2.3.2.27" evidence="5 17"/>
<evidence type="ECO:0000256" key="2">
    <source>
        <dbReference type="ARBA" id="ARBA00004123"/>
    </source>
</evidence>
<dbReference type="FunFam" id="3.30.40.10:FF:000172">
    <property type="entry name" value="E3 ubiquitin-protein ligase RAD18"/>
    <property type="match status" value="1"/>
</dbReference>
<comment type="caution">
    <text evidence="22">The sequence shown here is derived from an EMBL/GenBank/DDBJ whole genome shotgun (WGS) entry which is preliminary data.</text>
</comment>
<feature type="region of interest" description="Disordered" evidence="18">
    <location>
        <begin position="362"/>
        <end position="439"/>
    </location>
</feature>
<dbReference type="Gene3D" id="3.30.40.10">
    <property type="entry name" value="Zinc/RING finger domain, C3HC4 (zinc finger)"/>
    <property type="match status" value="1"/>
</dbReference>
<evidence type="ECO:0000259" key="20">
    <source>
        <dbReference type="PROSITE" id="PS50800"/>
    </source>
</evidence>
<dbReference type="PROSITE" id="PS00518">
    <property type="entry name" value="ZF_RING_1"/>
    <property type="match status" value="1"/>
</dbReference>
<evidence type="ECO:0000313" key="22">
    <source>
        <dbReference type="EMBL" id="PWI75243.1"/>
    </source>
</evidence>
<dbReference type="PROSITE" id="PS50089">
    <property type="entry name" value="ZF_RING_2"/>
    <property type="match status" value="1"/>
</dbReference>
<dbReference type="GO" id="GO:0061630">
    <property type="term" value="F:ubiquitin protein ligase activity"/>
    <property type="evidence" value="ECO:0007669"/>
    <property type="project" value="UniProtKB-UniRule"/>
</dbReference>
<feature type="domain" description="SAP" evidence="20">
    <location>
        <begin position="253"/>
        <end position="287"/>
    </location>
</feature>
<comment type="subcellular location">
    <subcellularLocation>
        <location evidence="2 17">Nucleus</location>
    </subcellularLocation>
</comment>